<name>A0A9N8F325_9STRA</name>
<reference evidence="3" key="1">
    <citation type="submission" date="2020-06" db="EMBL/GenBank/DDBJ databases">
        <authorList>
            <consortium name="Plant Systems Biology data submission"/>
        </authorList>
    </citation>
    <scope>NUCLEOTIDE SEQUENCE</scope>
    <source>
        <strain evidence="3">D6</strain>
    </source>
</reference>
<gene>
    <name evidence="3" type="ORF">SEMRO_2960_G341000.1</name>
</gene>
<proteinExistence type="predicted"/>
<feature type="domain" description="DUF6824" evidence="2">
    <location>
        <begin position="147"/>
        <end position="231"/>
    </location>
</feature>
<feature type="domain" description="DUF6824" evidence="2">
    <location>
        <begin position="44"/>
        <end position="128"/>
    </location>
</feature>
<dbReference type="EMBL" id="CAICTM010002958">
    <property type="protein sequence ID" value="CAB9530614.1"/>
    <property type="molecule type" value="Genomic_DNA"/>
</dbReference>
<dbReference type="Pfam" id="PF20710">
    <property type="entry name" value="DUF6824"/>
    <property type="match status" value="2"/>
</dbReference>
<accession>A0A9N8F325</accession>
<keyword evidence="4" id="KW-1185">Reference proteome</keyword>
<evidence type="ECO:0000313" key="4">
    <source>
        <dbReference type="Proteomes" id="UP001153069"/>
    </source>
</evidence>
<comment type="caution">
    <text evidence="3">The sequence shown here is derived from an EMBL/GenBank/DDBJ whole genome shotgun (WGS) entry which is preliminary data.</text>
</comment>
<dbReference type="Proteomes" id="UP001153069">
    <property type="component" value="Unassembled WGS sequence"/>
</dbReference>
<dbReference type="OrthoDB" id="48310at2759"/>
<dbReference type="AlphaFoldDB" id="A0A9N8F325"/>
<dbReference type="InterPro" id="IPR049227">
    <property type="entry name" value="DUF6824"/>
</dbReference>
<evidence type="ECO:0000313" key="3">
    <source>
        <dbReference type="EMBL" id="CAB9530614.1"/>
    </source>
</evidence>
<sequence length="308" mass="34263">MMSNMMMTRPIAGLSNAPSTLPVMNIATMDQKNYVSLDKVLNWDILCSGDRRLENHTGNMRFQQILEKMRASFAAMESKTAKKKMVRDVHEYIQGYGGRFLRVEEATSQLRIMTTAESRNKISRCLRECSAPKKNQKTFIAEITELDVMCGRGGKANHHLGNKLYRKLVNEMKQKYRNTEDKDDKTELSRSIVDQVYEYGGRFVKKDAPSGRYYVLSKAEARIKTSQALRENRDSKSSASTSSDDDSDSDNENGAGNKAMAVASAVVSSSFQTSKPAACLDNASLDCCQALVSLSRSFATPTLTPKAA</sequence>
<protein>
    <recommendedName>
        <fullName evidence="2">DUF6824 domain-containing protein</fullName>
    </recommendedName>
</protein>
<evidence type="ECO:0000256" key="1">
    <source>
        <dbReference type="SAM" id="MobiDB-lite"/>
    </source>
</evidence>
<evidence type="ECO:0000259" key="2">
    <source>
        <dbReference type="Pfam" id="PF20710"/>
    </source>
</evidence>
<organism evidence="3 4">
    <name type="scientific">Seminavis robusta</name>
    <dbReference type="NCBI Taxonomy" id="568900"/>
    <lineage>
        <taxon>Eukaryota</taxon>
        <taxon>Sar</taxon>
        <taxon>Stramenopiles</taxon>
        <taxon>Ochrophyta</taxon>
        <taxon>Bacillariophyta</taxon>
        <taxon>Bacillariophyceae</taxon>
        <taxon>Bacillariophycidae</taxon>
        <taxon>Naviculales</taxon>
        <taxon>Naviculaceae</taxon>
        <taxon>Seminavis</taxon>
    </lineage>
</organism>
<feature type="region of interest" description="Disordered" evidence="1">
    <location>
        <begin position="226"/>
        <end position="256"/>
    </location>
</feature>